<reference evidence="2" key="1">
    <citation type="journal article" date="2019" name="Int. J. Syst. Evol. Microbiol.">
        <title>The Global Catalogue of Microorganisms (GCM) 10K type strain sequencing project: providing services to taxonomists for standard genome sequencing and annotation.</title>
        <authorList>
            <consortium name="The Broad Institute Genomics Platform"/>
            <consortium name="The Broad Institute Genome Sequencing Center for Infectious Disease"/>
            <person name="Wu L."/>
            <person name="Ma J."/>
        </authorList>
    </citation>
    <scope>NUCLEOTIDE SEQUENCE [LARGE SCALE GENOMIC DNA]</scope>
    <source>
        <strain evidence="2">JCM 18325</strain>
    </source>
</reference>
<evidence type="ECO:0008006" key="3">
    <source>
        <dbReference type="Google" id="ProtNLM"/>
    </source>
</evidence>
<protein>
    <recommendedName>
        <fullName evidence="3">Cytochrome c domain-containing protein</fullName>
    </recommendedName>
</protein>
<proteinExistence type="predicted"/>
<comment type="caution">
    <text evidence="1">The sequence shown here is derived from an EMBL/GenBank/DDBJ whole genome shotgun (WGS) entry which is preliminary data.</text>
</comment>
<gene>
    <name evidence="1" type="ORF">GCM10023330_05070</name>
</gene>
<evidence type="ECO:0000313" key="2">
    <source>
        <dbReference type="Proteomes" id="UP001501433"/>
    </source>
</evidence>
<organism evidence="1 2">
    <name type="scientific">Litoribaculum gwangyangense</name>
    <dbReference type="NCBI Taxonomy" id="1130722"/>
    <lineage>
        <taxon>Bacteria</taxon>
        <taxon>Pseudomonadati</taxon>
        <taxon>Bacteroidota</taxon>
        <taxon>Flavobacteriia</taxon>
        <taxon>Flavobacteriales</taxon>
        <taxon>Flavobacteriaceae</taxon>
        <taxon>Litoribaculum</taxon>
    </lineage>
</organism>
<keyword evidence="2" id="KW-1185">Reference proteome</keyword>
<name>A0ABP9C0Z8_9FLAO</name>
<dbReference type="InterPro" id="IPR036909">
    <property type="entry name" value="Cyt_c-like_dom_sf"/>
</dbReference>
<sequence>MMVTIEKLLIGIITTLLINSMKSYEPVQEYKELTALQVSSYTVKDSKAEAFQILNNKCNVCHRKQNKRRVFTMQNMDSWVNDIYKQVYIKKRMPKGKKIKLTSKEYQELLTWISSTKNK</sequence>
<dbReference type="SUPFAM" id="SSF46626">
    <property type="entry name" value="Cytochrome c"/>
    <property type="match status" value="1"/>
</dbReference>
<evidence type="ECO:0000313" key="1">
    <source>
        <dbReference type="EMBL" id="GAA4802024.1"/>
    </source>
</evidence>
<dbReference type="EMBL" id="BAABJW010000001">
    <property type="protein sequence ID" value="GAA4802024.1"/>
    <property type="molecule type" value="Genomic_DNA"/>
</dbReference>
<dbReference type="Proteomes" id="UP001501433">
    <property type="component" value="Unassembled WGS sequence"/>
</dbReference>
<accession>A0ABP9C0Z8</accession>